<keyword evidence="3" id="KW-1003">Cell membrane</keyword>
<dbReference type="InterPro" id="IPR024961">
    <property type="entry name" value="T2SS_GspC_N"/>
</dbReference>
<feature type="region of interest" description="Disordered" evidence="9">
    <location>
        <begin position="167"/>
        <end position="225"/>
    </location>
</feature>
<dbReference type="Proteomes" id="UP000237082">
    <property type="component" value="Unassembled WGS sequence"/>
</dbReference>
<evidence type="ECO:0000256" key="8">
    <source>
        <dbReference type="ARBA" id="ARBA00023136"/>
    </source>
</evidence>
<evidence type="ECO:0000313" key="11">
    <source>
        <dbReference type="EMBL" id="POZ62501.1"/>
    </source>
</evidence>
<evidence type="ECO:0000256" key="7">
    <source>
        <dbReference type="ARBA" id="ARBA00022989"/>
    </source>
</evidence>
<dbReference type="GO" id="GO:0015031">
    <property type="term" value="P:protein transport"/>
    <property type="evidence" value="ECO:0007669"/>
    <property type="project" value="UniProtKB-KW"/>
</dbReference>
<gene>
    <name evidence="11" type="ORF">C2I19_08390</name>
</gene>
<dbReference type="EMBL" id="PQWB01000029">
    <property type="protein sequence ID" value="POZ62501.1"/>
    <property type="molecule type" value="Genomic_DNA"/>
</dbReference>
<keyword evidence="4" id="KW-0997">Cell inner membrane</keyword>
<keyword evidence="7" id="KW-1133">Transmembrane helix</keyword>
<evidence type="ECO:0000256" key="1">
    <source>
        <dbReference type="ARBA" id="ARBA00004533"/>
    </source>
</evidence>
<feature type="compositionally biased region" description="Pro residues" evidence="9">
    <location>
        <begin position="188"/>
        <end position="202"/>
    </location>
</feature>
<keyword evidence="6" id="KW-0653">Protein transport</keyword>
<keyword evidence="8" id="KW-0472">Membrane</keyword>
<evidence type="ECO:0000256" key="5">
    <source>
        <dbReference type="ARBA" id="ARBA00022692"/>
    </source>
</evidence>
<comment type="subcellular location">
    <subcellularLocation>
        <location evidence="1">Cell inner membrane</location>
    </subcellularLocation>
</comment>
<organism evidence="11 12">
    <name type="scientific">Chromobacterium alticapitis</name>
    <dbReference type="NCBI Taxonomy" id="2073169"/>
    <lineage>
        <taxon>Bacteria</taxon>
        <taxon>Pseudomonadati</taxon>
        <taxon>Pseudomonadota</taxon>
        <taxon>Betaproteobacteria</taxon>
        <taxon>Neisseriales</taxon>
        <taxon>Chromobacteriaceae</taxon>
        <taxon>Chromobacterium</taxon>
    </lineage>
</organism>
<keyword evidence="12" id="KW-1185">Reference proteome</keyword>
<proteinExistence type="predicted"/>
<reference evidence="12" key="1">
    <citation type="submission" date="2018-02" db="EMBL/GenBank/DDBJ databases">
        <authorList>
            <person name="O'Hara-Hanley K."/>
            <person name="Soby S."/>
        </authorList>
    </citation>
    <scope>NUCLEOTIDE SEQUENCE [LARGE SCALE GENOMIC DNA]</scope>
    <source>
        <strain evidence="12">MWU14-2602</strain>
    </source>
</reference>
<evidence type="ECO:0000256" key="2">
    <source>
        <dbReference type="ARBA" id="ARBA00022448"/>
    </source>
</evidence>
<evidence type="ECO:0000313" key="12">
    <source>
        <dbReference type="Proteomes" id="UP000237082"/>
    </source>
</evidence>
<keyword evidence="5" id="KW-0812">Transmembrane</keyword>
<evidence type="ECO:0000259" key="10">
    <source>
        <dbReference type="Pfam" id="PF11356"/>
    </source>
</evidence>
<keyword evidence="2" id="KW-0813">Transport</keyword>
<evidence type="ECO:0000256" key="3">
    <source>
        <dbReference type="ARBA" id="ARBA00022475"/>
    </source>
</evidence>
<accession>A0A2S5DHL1</accession>
<evidence type="ECO:0000256" key="4">
    <source>
        <dbReference type="ARBA" id="ARBA00022519"/>
    </source>
</evidence>
<feature type="compositionally biased region" description="Low complexity" evidence="9">
    <location>
        <begin position="178"/>
        <end position="187"/>
    </location>
</feature>
<sequence>MAFVQHILDNGMSMGFGEYTKKGRKLDLGRLRLPSKPWHKALPALAVGALAFWVGQQLSVWLSPAAHAYRALAPAQPQVAAAAVAQSHWFGEAPAQAVAAPPPIRLLGVYAPSLPGVQGFAVVDNNGRAEPLLQGKQTADGWELVKVAPNGVTIRSGGNEQFVPLQARHGGAGGGDSAPQQPAAMPGMAPPPQMPGAVPLPVPDQNAVPDAQPQPAVNPAAMIRQ</sequence>
<evidence type="ECO:0000256" key="9">
    <source>
        <dbReference type="SAM" id="MobiDB-lite"/>
    </source>
</evidence>
<dbReference type="AlphaFoldDB" id="A0A2S5DHL1"/>
<feature type="domain" description="Type II secretion system protein GspC N-terminal" evidence="10">
    <location>
        <begin position="45"/>
        <end position="160"/>
    </location>
</feature>
<dbReference type="Pfam" id="PF11356">
    <property type="entry name" value="T2SSC"/>
    <property type="match status" value="1"/>
</dbReference>
<comment type="caution">
    <text evidence="11">The sequence shown here is derived from an EMBL/GenBank/DDBJ whole genome shotgun (WGS) entry which is preliminary data.</text>
</comment>
<name>A0A2S5DHL1_9NEIS</name>
<dbReference type="GO" id="GO:0005886">
    <property type="term" value="C:plasma membrane"/>
    <property type="evidence" value="ECO:0007669"/>
    <property type="project" value="UniProtKB-SubCell"/>
</dbReference>
<protein>
    <recommendedName>
        <fullName evidence="10">Type II secretion system protein GspC N-terminal domain-containing protein</fullName>
    </recommendedName>
</protein>
<evidence type="ECO:0000256" key="6">
    <source>
        <dbReference type="ARBA" id="ARBA00022927"/>
    </source>
</evidence>